<feature type="transmembrane region" description="Helical" evidence="5">
    <location>
        <begin position="274"/>
        <end position="294"/>
    </location>
</feature>
<organism evidence="6 7">
    <name type="scientific">Haloferax marinum</name>
    <dbReference type="NCBI Taxonomy" id="2666143"/>
    <lineage>
        <taxon>Archaea</taxon>
        <taxon>Methanobacteriati</taxon>
        <taxon>Methanobacteriota</taxon>
        <taxon>Stenosarchaea group</taxon>
        <taxon>Halobacteria</taxon>
        <taxon>Halobacteriales</taxon>
        <taxon>Haloferacaceae</taxon>
        <taxon>Haloferax</taxon>
    </lineage>
</organism>
<evidence type="ECO:0000256" key="2">
    <source>
        <dbReference type="ARBA" id="ARBA00022692"/>
    </source>
</evidence>
<evidence type="ECO:0000256" key="3">
    <source>
        <dbReference type="ARBA" id="ARBA00022989"/>
    </source>
</evidence>
<dbReference type="InterPro" id="IPR002657">
    <property type="entry name" value="BilAc:Na_symport/Acr3"/>
</dbReference>
<evidence type="ECO:0000313" key="6">
    <source>
        <dbReference type="EMBL" id="MRW98223.1"/>
    </source>
</evidence>
<keyword evidence="3 5" id="KW-1133">Transmembrane helix</keyword>
<keyword evidence="4 5" id="KW-0472">Membrane</keyword>
<dbReference type="RefSeq" id="WP_151114216.1">
    <property type="nucleotide sequence ID" value="NZ_WKJQ01000003.1"/>
</dbReference>
<keyword evidence="7" id="KW-1185">Reference proteome</keyword>
<feature type="transmembrane region" description="Helical" evidence="5">
    <location>
        <begin position="217"/>
        <end position="237"/>
    </location>
</feature>
<evidence type="ECO:0008006" key="8">
    <source>
        <dbReference type="Google" id="ProtNLM"/>
    </source>
</evidence>
<comment type="caution">
    <text evidence="6">The sequence shown here is derived from an EMBL/GenBank/DDBJ whole genome shotgun (WGS) entry which is preliminary data.</text>
</comment>
<keyword evidence="2 5" id="KW-0812">Transmembrane</keyword>
<dbReference type="InterPro" id="IPR038770">
    <property type="entry name" value="Na+/solute_symporter_sf"/>
</dbReference>
<feature type="transmembrane region" description="Helical" evidence="5">
    <location>
        <begin position="150"/>
        <end position="168"/>
    </location>
</feature>
<feature type="transmembrane region" description="Helical" evidence="5">
    <location>
        <begin position="189"/>
        <end position="211"/>
    </location>
</feature>
<feature type="transmembrane region" description="Helical" evidence="5">
    <location>
        <begin position="58"/>
        <end position="77"/>
    </location>
</feature>
<dbReference type="Proteomes" id="UP000443423">
    <property type="component" value="Unassembled WGS sequence"/>
</dbReference>
<comment type="subcellular location">
    <subcellularLocation>
        <location evidence="1">Membrane</location>
        <topology evidence="1">Multi-pass membrane protein</topology>
    </subcellularLocation>
</comment>
<dbReference type="EMBL" id="WKJQ01000003">
    <property type="protein sequence ID" value="MRW98223.1"/>
    <property type="molecule type" value="Genomic_DNA"/>
</dbReference>
<gene>
    <name evidence="6" type="ORF">GJR99_16780</name>
</gene>
<evidence type="ECO:0000256" key="5">
    <source>
        <dbReference type="SAM" id="Phobius"/>
    </source>
</evidence>
<dbReference type="GO" id="GO:0016020">
    <property type="term" value="C:membrane"/>
    <property type="evidence" value="ECO:0007669"/>
    <property type="project" value="UniProtKB-SubCell"/>
</dbReference>
<sequence>MIPIVVTGTVDTLTQILGTLQGIFVTVFMAGTMAVVGMQLTRGDVSQTVRSYNLLGRWLLANVIGVPLFAVALWLVFDIVDPLLTALILVAIAPGAPFIPRLVLLAGEDSKQALELTASLTVVAALLVPVFATVILVSIDISQDVSLLRLLAPLVLVLVVPIIVGMVVRDRNPDLAIRLTKPTARVSNLSLLAALAVIVVLDPGGLIRILLSLVGTGTLFILVLFILGSIGIGWLVGGPTVESRRILGLACAARNIGISLFIVTGAFPDSNADAAIVAYVVLMFAISGGVAYFWGRPHAVALSG</sequence>
<accession>A0A6A8GDM1</accession>
<evidence type="ECO:0000256" key="4">
    <source>
        <dbReference type="ARBA" id="ARBA00023136"/>
    </source>
</evidence>
<protein>
    <recommendedName>
        <fullName evidence="8">Sodium symporter</fullName>
    </recommendedName>
</protein>
<feature type="transmembrane region" description="Helical" evidence="5">
    <location>
        <begin position="83"/>
        <end position="104"/>
    </location>
</feature>
<evidence type="ECO:0000256" key="1">
    <source>
        <dbReference type="ARBA" id="ARBA00004141"/>
    </source>
</evidence>
<name>A0A6A8GDM1_9EURY</name>
<proteinExistence type="predicted"/>
<evidence type="ECO:0000313" key="7">
    <source>
        <dbReference type="Proteomes" id="UP000443423"/>
    </source>
</evidence>
<dbReference type="OrthoDB" id="293556at2157"/>
<dbReference type="Gene3D" id="1.20.1530.20">
    <property type="match status" value="1"/>
</dbReference>
<feature type="transmembrane region" description="Helical" evidence="5">
    <location>
        <begin position="116"/>
        <end position="138"/>
    </location>
</feature>
<feature type="transmembrane region" description="Helical" evidence="5">
    <location>
        <begin position="16"/>
        <end position="37"/>
    </location>
</feature>
<feature type="transmembrane region" description="Helical" evidence="5">
    <location>
        <begin position="246"/>
        <end position="268"/>
    </location>
</feature>
<dbReference type="AlphaFoldDB" id="A0A6A8GDM1"/>
<reference evidence="6 7" key="1">
    <citation type="submission" date="2019-11" db="EMBL/GenBank/DDBJ databases">
        <title>Whole genome sequence of Haloferax sp. MBLA0078.</title>
        <authorList>
            <person name="Seo M.-J."/>
            <person name="Cho E.-S."/>
        </authorList>
    </citation>
    <scope>NUCLEOTIDE SEQUENCE [LARGE SCALE GENOMIC DNA]</scope>
    <source>
        <strain evidence="6 7">MBLA0078</strain>
    </source>
</reference>
<dbReference type="Pfam" id="PF01758">
    <property type="entry name" value="SBF"/>
    <property type="match status" value="1"/>
</dbReference>